<evidence type="ECO:0000313" key="4">
    <source>
        <dbReference type="EMBL" id="CAF1498101.1"/>
    </source>
</evidence>
<evidence type="ECO:0008006" key="8">
    <source>
        <dbReference type="Google" id="ProtNLM"/>
    </source>
</evidence>
<dbReference type="Pfam" id="PF01436">
    <property type="entry name" value="NHL"/>
    <property type="match status" value="2"/>
</dbReference>
<keyword evidence="1" id="KW-0677">Repeat</keyword>
<comment type="caution">
    <text evidence="3">The sequence shown here is derived from an EMBL/GenBank/DDBJ whole genome shotgun (WGS) entry which is preliminary data.</text>
</comment>
<organism evidence="3 7">
    <name type="scientific">Didymodactylos carnosus</name>
    <dbReference type="NCBI Taxonomy" id="1234261"/>
    <lineage>
        <taxon>Eukaryota</taxon>
        <taxon>Metazoa</taxon>
        <taxon>Spiralia</taxon>
        <taxon>Gnathifera</taxon>
        <taxon>Rotifera</taxon>
        <taxon>Eurotatoria</taxon>
        <taxon>Bdelloidea</taxon>
        <taxon>Philodinida</taxon>
        <taxon>Philodinidae</taxon>
        <taxon>Didymodactylos</taxon>
    </lineage>
</organism>
<dbReference type="Gene3D" id="2.120.10.30">
    <property type="entry name" value="TolB, C-terminal domain"/>
    <property type="match status" value="2"/>
</dbReference>
<evidence type="ECO:0000313" key="6">
    <source>
        <dbReference type="EMBL" id="CAF4286951.1"/>
    </source>
</evidence>
<dbReference type="AlphaFoldDB" id="A0A815D889"/>
<dbReference type="Proteomes" id="UP000677228">
    <property type="component" value="Unassembled WGS sequence"/>
</dbReference>
<dbReference type="Proteomes" id="UP000681722">
    <property type="component" value="Unassembled WGS sequence"/>
</dbReference>
<dbReference type="EMBL" id="CAJOBA010055835">
    <property type="protein sequence ID" value="CAF4286951.1"/>
    <property type="molecule type" value="Genomic_DNA"/>
</dbReference>
<gene>
    <name evidence="3" type="ORF">GPM918_LOCUS28200</name>
    <name evidence="4" type="ORF">OVA965_LOCUS36809</name>
    <name evidence="5" type="ORF">SRO942_LOCUS28676</name>
    <name evidence="6" type="ORF">TMI583_LOCUS37846</name>
</gene>
<dbReference type="EMBL" id="CAJNOK010033832">
    <property type="protein sequence ID" value="CAF1498101.1"/>
    <property type="molecule type" value="Genomic_DNA"/>
</dbReference>
<dbReference type="PANTHER" id="PTHR24104">
    <property type="entry name" value="E3 UBIQUITIN-PROTEIN LIGASE NHLRC1-RELATED"/>
    <property type="match status" value="1"/>
</dbReference>
<feature type="repeat" description="NHL" evidence="2">
    <location>
        <begin position="166"/>
        <end position="202"/>
    </location>
</feature>
<accession>A0A815D889</accession>
<feature type="non-terminal residue" evidence="3">
    <location>
        <position position="1"/>
    </location>
</feature>
<protein>
    <recommendedName>
        <fullName evidence="8">NHL repeat containing protein</fullName>
    </recommendedName>
</protein>
<sequence length="307" mass="32254">INATTTISTGLYSYGVTVDGANNIYVSDSNDRILKYSSSNSNATIVAPSSTTPGATGSQLGSPLAIFSNLNGDLYISDTNSYCAGACWYSSNNYRIQKWINGDNWGTTVAGGYGLGTALNQIGICYGIFVDISGNLYVSDYTNHRVTKWPPYSTSGIVVAGNNGSGSNATQLSNPQGVFVDGAGNLFVADTGNNRVQRFAPGSTSGVTVAGGNGAGPYPTQLNQPTSVYVDSNGNVFVLDSQNQRIQQWSPNVDYGVTVFDGSTGVFGMNARAMTMDSMGNIYIADTQGQRIQKLPIISTGICGKYI</sequence>
<dbReference type="EMBL" id="CAJNOQ010012195">
    <property type="protein sequence ID" value="CAF1294353.1"/>
    <property type="molecule type" value="Genomic_DNA"/>
</dbReference>
<dbReference type="OrthoDB" id="10044505at2759"/>
<evidence type="ECO:0000313" key="7">
    <source>
        <dbReference type="Proteomes" id="UP000663829"/>
    </source>
</evidence>
<dbReference type="InterPro" id="IPR050952">
    <property type="entry name" value="TRIM-NHL_E3_ligases"/>
</dbReference>
<dbReference type="InterPro" id="IPR001258">
    <property type="entry name" value="NHL_repeat"/>
</dbReference>
<dbReference type="EMBL" id="CAJOBC010034277">
    <property type="protein sequence ID" value="CAF4106041.1"/>
    <property type="molecule type" value="Genomic_DNA"/>
</dbReference>
<evidence type="ECO:0000256" key="2">
    <source>
        <dbReference type="PROSITE-ProRule" id="PRU00504"/>
    </source>
</evidence>
<feature type="repeat" description="NHL" evidence="2">
    <location>
        <begin position="221"/>
        <end position="252"/>
    </location>
</feature>
<dbReference type="GO" id="GO:0008270">
    <property type="term" value="F:zinc ion binding"/>
    <property type="evidence" value="ECO:0007669"/>
    <property type="project" value="UniProtKB-KW"/>
</dbReference>
<keyword evidence="7" id="KW-1185">Reference proteome</keyword>
<dbReference type="Proteomes" id="UP000663829">
    <property type="component" value="Unassembled WGS sequence"/>
</dbReference>
<dbReference type="InterPro" id="IPR011042">
    <property type="entry name" value="6-blade_b-propeller_TolB-like"/>
</dbReference>
<reference evidence="3" key="1">
    <citation type="submission" date="2021-02" db="EMBL/GenBank/DDBJ databases">
        <authorList>
            <person name="Nowell W R."/>
        </authorList>
    </citation>
    <scope>NUCLEOTIDE SEQUENCE</scope>
</reference>
<dbReference type="SUPFAM" id="SSF101898">
    <property type="entry name" value="NHL repeat"/>
    <property type="match status" value="1"/>
</dbReference>
<name>A0A815D889_9BILA</name>
<dbReference type="PROSITE" id="PS51125">
    <property type="entry name" value="NHL"/>
    <property type="match status" value="2"/>
</dbReference>
<evidence type="ECO:0000313" key="5">
    <source>
        <dbReference type="EMBL" id="CAF4106041.1"/>
    </source>
</evidence>
<dbReference type="Proteomes" id="UP000682733">
    <property type="component" value="Unassembled WGS sequence"/>
</dbReference>
<evidence type="ECO:0000256" key="1">
    <source>
        <dbReference type="ARBA" id="ARBA00022737"/>
    </source>
</evidence>
<proteinExistence type="predicted"/>
<dbReference type="CDD" id="cd05819">
    <property type="entry name" value="NHL"/>
    <property type="match status" value="1"/>
</dbReference>
<evidence type="ECO:0000313" key="3">
    <source>
        <dbReference type="EMBL" id="CAF1294353.1"/>
    </source>
</evidence>
<dbReference type="PANTHER" id="PTHR24104:SF25">
    <property type="entry name" value="PROTEIN LIN-41"/>
    <property type="match status" value="1"/>
</dbReference>